<dbReference type="Proteomes" id="UP000800039">
    <property type="component" value="Unassembled WGS sequence"/>
</dbReference>
<gene>
    <name evidence="1" type="ORF">K460DRAFT_370681</name>
</gene>
<evidence type="ECO:0000313" key="2">
    <source>
        <dbReference type="Proteomes" id="UP000800039"/>
    </source>
</evidence>
<sequence length="492" mass="57325">MAVLTDLPAELLEQIYHFLGSIDDVHCFGRACKTTYHNIKRQNVYVEIMRSVVQHSPQHRYDYQLCRMLNLHTRIVHHFEQNGGHLPVTRTNALGYTLNEWENALALASVPITCESSLCSECLPDEMVYEILARYQGLRTLEDIWLERQLNESDFLAVDGTSDADQIMQSFHTLVGRAEEFRDGDISARNSKTPETKSYTTFNADQRARFYSAVVCVWLLNEIRWVLTNFAYPGGFNIPIMVLEGCRENIAKQKSTCLLDELDQHAIFTFMYHHLLPSYGTFLADRDSSKLPFTFCSDFMKDSPHCIRLLQLFLAAGQTYLQPPDLIDLIVRSKVSRRAPYPLMTLPVSTENWIRPSRAFALPHHFGLCDNRYKSLIQRASLIHLSLIIRSSFHQTQDDMSQNRLTAPALSQAPYDLKDHARQYFTERAMVAFELYEQRSSGLRNIRDGFWKVWDRVLWSVWWWANSEEKARAKMERWRQRRQWVGGRIPRA</sequence>
<comment type="caution">
    <text evidence="1">The sequence shown here is derived from an EMBL/GenBank/DDBJ whole genome shotgun (WGS) entry which is preliminary data.</text>
</comment>
<evidence type="ECO:0008006" key="3">
    <source>
        <dbReference type="Google" id="ProtNLM"/>
    </source>
</evidence>
<proteinExistence type="predicted"/>
<dbReference type="GeneID" id="63851461"/>
<organism evidence="1 2">
    <name type="scientific">Cucurbitaria berberidis CBS 394.84</name>
    <dbReference type="NCBI Taxonomy" id="1168544"/>
    <lineage>
        <taxon>Eukaryota</taxon>
        <taxon>Fungi</taxon>
        <taxon>Dikarya</taxon>
        <taxon>Ascomycota</taxon>
        <taxon>Pezizomycotina</taxon>
        <taxon>Dothideomycetes</taxon>
        <taxon>Pleosporomycetidae</taxon>
        <taxon>Pleosporales</taxon>
        <taxon>Pleosporineae</taxon>
        <taxon>Cucurbitariaceae</taxon>
        <taxon>Cucurbitaria</taxon>
    </lineage>
</organism>
<dbReference type="OrthoDB" id="5384804at2759"/>
<evidence type="ECO:0000313" key="1">
    <source>
        <dbReference type="EMBL" id="KAF1840716.1"/>
    </source>
</evidence>
<reference evidence="1" key="1">
    <citation type="submission" date="2020-01" db="EMBL/GenBank/DDBJ databases">
        <authorList>
            <consortium name="DOE Joint Genome Institute"/>
            <person name="Haridas S."/>
            <person name="Albert R."/>
            <person name="Binder M."/>
            <person name="Bloem J."/>
            <person name="Labutti K."/>
            <person name="Salamov A."/>
            <person name="Andreopoulos B."/>
            <person name="Baker S.E."/>
            <person name="Barry K."/>
            <person name="Bills G."/>
            <person name="Bluhm B.H."/>
            <person name="Cannon C."/>
            <person name="Castanera R."/>
            <person name="Culley D.E."/>
            <person name="Daum C."/>
            <person name="Ezra D."/>
            <person name="Gonzalez J.B."/>
            <person name="Henrissat B."/>
            <person name="Kuo A."/>
            <person name="Liang C."/>
            <person name="Lipzen A."/>
            <person name="Lutzoni F."/>
            <person name="Magnuson J."/>
            <person name="Mondo S."/>
            <person name="Nolan M."/>
            <person name="Ohm R."/>
            <person name="Pangilinan J."/>
            <person name="Park H.-J."/>
            <person name="Ramirez L."/>
            <person name="Alfaro M."/>
            <person name="Sun H."/>
            <person name="Tritt A."/>
            <person name="Yoshinaga Y."/>
            <person name="Zwiers L.-H."/>
            <person name="Turgeon B.G."/>
            <person name="Goodwin S.B."/>
            <person name="Spatafora J.W."/>
            <person name="Crous P.W."/>
            <person name="Grigoriev I.V."/>
        </authorList>
    </citation>
    <scope>NUCLEOTIDE SEQUENCE</scope>
    <source>
        <strain evidence="1">CBS 394.84</strain>
    </source>
</reference>
<dbReference type="AlphaFoldDB" id="A0A9P4G882"/>
<dbReference type="RefSeq" id="XP_040783279.1">
    <property type="nucleotide sequence ID" value="XM_040934210.1"/>
</dbReference>
<name>A0A9P4G882_9PLEO</name>
<protein>
    <recommendedName>
        <fullName evidence="3">F-box domain-containing protein</fullName>
    </recommendedName>
</protein>
<dbReference type="EMBL" id="ML976619">
    <property type="protein sequence ID" value="KAF1840716.1"/>
    <property type="molecule type" value="Genomic_DNA"/>
</dbReference>
<keyword evidence="2" id="KW-1185">Reference proteome</keyword>
<accession>A0A9P4G882</accession>